<evidence type="ECO:0000259" key="9">
    <source>
        <dbReference type="Pfam" id="PF21982"/>
    </source>
</evidence>
<evidence type="ECO:0000256" key="4">
    <source>
        <dbReference type="ARBA" id="ARBA00018111"/>
    </source>
</evidence>
<evidence type="ECO:0000256" key="5">
    <source>
        <dbReference type="ARBA" id="ARBA00022490"/>
    </source>
</evidence>
<sequence length="258" mass="30759">MKITKIEKKKRLYLLEIDDTEKLYVTEDTIVAFFLSKGMTIDQQTLEEIKQFAQLSYGKNLALYYISFKQRTEKEVRDYLIQHDIDKRICPQVIKTLKSEKWIDDRKYVQSFIQQNQLTGDKGPHVLSQKLFQKGIDKDLVQQELRNSDFDDIIQKQAQKLLKGYHTKLNQRALKDKIVQGLITKGFDFNDAKIACDNLDIQTNDDKEQELLQKELDKYYRKLSRKYEGYDLKQRLLQSLVRKGFDYSEIQTNLREYF</sequence>
<name>A0ABS2PJI7_9STRE</name>
<dbReference type="EMBL" id="JAFBEI010000005">
    <property type="protein sequence ID" value="MBM7635587.1"/>
    <property type="molecule type" value="Genomic_DNA"/>
</dbReference>
<evidence type="ECO:0000256" key="2">
    <source>
        <dbReference type="ARBA" id="ARBA00004496"/>
    </source>
</evidence>
<dbReference type="NCBIfam" id="NF010733">
    <property type="entry name" value="PRK14135.1"/>
    <property type="match status" value="1"/>
</dbReference>
<dbReference type="Proteomes" id="UP000809081">
    <property type="component" value="Unassembled WGS sequence"/>
</dbReference>
<dbReference type="InterPro" id="IPR053926">
    <property type="entry name" value="RecX_HTH_1st"/>
</dbReference>
<reference evidence="10 11" key="1">
    <citation type="submission" date="2021-01" db="EMBL/GenBank/DDBJ databases">
        <title>Genomic Encyclopedia of Type Strains, Phase IV (KMG-IV): sequencing the most valuable type-strain genomes for metagenomic binning, comparative biology and taxonomic classification.</title>
        <authorList>
            <person name="Goeker M."/>
        </authorList>
    </citation>
    <scope>NUCLEOTIDE SEQUENCE [LARGE SCALE GENOMIC DNA]</scope>
    <source>
        <strain evidence="10 11">DSM 27513</strain>
    </source>
</reference>
<organism evidence="10 11">
    <name type="scientific">Streptococcus saliviloxodontae</name>
    <dbReference type="NCBI Taxonomy" id="1349416"/>
    <lineage>
        <taxon>Bacteria</taxon>
        <taxon>Bacillati</taxon>
        <taxon>Bacillota</taxon>
        <taxon>Bacilli</taxon>
        <taxon>Lactobacillales</taxon>
        <taxon>Streptococcaceae</taxon>
        <taxon>Streptococcus</taxon>
    </lineage>
</organism>
<dbReference type="HAMAP" id="MF_01114">
    <property type="entry name" value="RecX"/>
    <property type="match status" value="1"/>
</dbReference>
<keyword evidence="11" id="KW-1185">Reference proteome</keyword>
<comment type="caution">
    <text evidence="10">The sequence shown here is derived from an EMBL/GenBank/DDBJ whole genome shotgun (WGS) entry which is preliminary data.</text>
</comment>
<feature type="domain" description="RecX third three-helical" evidence="8">
    <location>
        <begin position="208"/>
        <end position="251"/>
    </location>
</feature>
<accession>A0ABS2PJI7</accession>
<evidence type="ECO:0000256" key="6">
    <source>
        <dbReference type="HAMAP-Rule" id="MF_01114"/>
    </source>
</evidence>
<dbReference type="Pfam" id="PF21982">
    <property type="entry name" value="RecX_HTH1"/>
    <property type="match status" value="1"/>
</dbReference>
<gene>
    <name evidence="6" type="primary">recX</name>
    <name evidence="10" type="ORF">JOC31_000380</name>
</gene>
<dbReference type="Pfam" id="PF02631">
    <property type="entry name" value="RecX_HTH2"/>
    <property type="match status" value="1"/>
</dbReference>
<comment type="function">
    <text evidence="1 6">Modulates RecA activity.</text>
</comment>
<evidence type="ECO:0000259" key="8">
    <source>
        <dbReference type="Pfam" id="PF21981"/>
    </source>
</evidence>
<dbReference type="InterPro" id="IPR053925">
    <property type="entry name" value="RecX_HTH_3rd"/>
</dbReference>
<proteinExistence type="inferred from homology"/>
<feature type="domain" description="RecX first three-helical" evidence="9">
    <location>
        <begin position="59"/>
        <end position="95"/>
    </location>
</feature>
<evidence type="ECO:0000256" key="3">
    <source>
        <dbReference type="ARBA" id="ARBA00009695"/>
    </source>
</evidence>
<evidence type="ECO:0000259" key="7">
    <source>
        <dbReference type="Pfam" id="PF02631"/>
    </source>
</evidence>
<evidence type="ECO:0000313" key="10">
    <source>
        <dbReference type="EMBL" id="MBM7635587.1"/>
    </source>
</evidence>
<dbReference type="PANTHER" id="PTHR33602">
    <property type="entry name" value="REGULATORY PROTEIN RECX FAMILY PROTEIN"/>
    <property type="match status" value="1"/>
</dbReference>
<evidence type="ECO:0000256" key="1">
    <source>
        <dbReference type="ARBA" id="ARBA00003529"/>
    </source>
</evidence>
<comment type="subcellular location">
    <subcellularLocation>
        <location evidence="2 6">Cytoplasm</location>
    </subcellularLocation>
</comment>
<comment type="similarity">
    <text evidence="3 6">Belongs to the RecX family.</text>
</comment>
<dbReference type="Gene3D" id="1.10.10.10">
    <property type="entry name" value="Winged helix-like DNA-binding domain superfamily/Winged helix DNA-binding domain"/>
    <property type="match status" value="4"/>
</dbReference>
<dbReference type="InterPro" id="IPR053924">
    <property type="entry name" value="RecX_HTH_2nd"/>
</dbReference>
<dbReference type="PANTHER" id="PTHR33602:SF1">
    <property type="entry name" value="REGULATORY PROTEIN RECX FAMILY PROTEIN"/>
    <property type="match status" value="1"/>
</dbReference>
<protein>
    <recommendedName>
        <fullName evidence="4 6">Regulatory protein RecX</fullName>
    </recommendedName>
</protein>
<dbReference type="Pfam" id="PF21981">
    <property type="entry name" value="RecX_HTH3"/>
    <property type="match status" value="1"/>
</dbReference>
<dbReference type="RefSeq" id="WP_205016520.1">
    <property type="nucleotide sequence ID" value="NZ_JAFBEI010000005.1"/>
</dbReference>
<dbReference type="InterPro" id="IPR036388">
    <property type="entry name" value="WH-like_DNA-bd_sf"/>
</dbReference>
<feature type="domain" description="RecX second three-helical" evidence="7">
    <location>
        <begin position="104"/>
        <end position="143"/>
    </location>
</feature>
<keyword evidence="5 6" id="KW-0963">Cytoplasm</keyword>
<dbReference type="InterPro" id="IPR003783">
    <property type="entry name" value="Regulatory_RecX"/>
</dbReference>
<evidence type="ECO:0000313" key="11">
    <source>
        <dbReference type="Proteomes" id="UP000809081"/>
    </source>
</evidence>